<evidence type="ECO:0000313" key="1">
    <source>
        <dbReference type="EnsemblMetazoa" id="Aqu2.1.01364_001"/>
    </source>
</evidence>
<accession>A0A1X7SH13</accession>
<dbReference type="AlphaFoldDB" id="A0A1X7SH13"/>
<proteinExistence type="predicted"/>
<protein>
    <submittedName>
        <fullName evidence="1">Uncharacterized protein</fullName>
    </submittedName>
</protein>
<sequence>FLNRTLLYSKPVEHTVVIFHDKETKLNGKLINAFRKAVATWYCRINQVKRQYNNWTIKYIEGKSVQDYNEEICKHIYCLINKG</sequence>
<organism evidence="1">
    <name type="scientific">Amphimedon queenslandica</name>
    <name type="common">Sponge</name>
    <dbReference type="NCBI Taxonomy" id="400682"/>
    <lineage>
        <taxon>Eukaryota</taxon>
        <taxon>Metazoa</taxon>
        <taxon>Porifera</taxon>
        <taxon>Demospongiae</taxon>
        <taxon>Heteroscleromorpha</taxon>
        <taxon>Haplosclerida</taxon>
        <taxon>Niphatidae</taxon>
        <taxon>Amphimedon</taxon>
    </lineage>
</organism>
<dbReference type="InParanoid" id="A0A1X7SH13"/>
<reference evidence="1" key="1">
    <citation type="submission" date="2017-05" db="UniProtKB">
        <authorList>
            <consortium name="EnsemblMetazoa"/>
        </authorList>
    </citation>
    <scope>IDENTIFICATION</scope>
</reference>
<name>A0A1X7SH13_AMPQE</name>
<dbReference type="EnsemblMetazoa" id="Aqu2.1.01364_001">
    <property type="protein sequence ID" value="Aqu2.1.01364_001"/>
    <property type="gene ID" value="Aqu2.1.01364"/>
</dbReference>